<name>A0AAZ3R1T3_ONCTS</name>
<dbReference type="Ensembl" id="ENSOTST00005179796.1">
    <property type="protein sequence ID" value="ENSOTSP00005135171.1"/>
    <property type="gene ID" value="ENSOTSG00005074837.1"/>
</dbReference>
<reference evidence="1" key="3">
    <citation type="submission" date="2025-09" db="UniProtKB">
        <authorList>
            <consortium name="Ensembl"/>
        </authorList>
    </citation>
    <scope>IDENTIFICATION</scope>
</reference>
<proteinExistence type="predicted"/>
<evidence type="ECO:0000313" key="2">
    <source>
        <dbReference type="Proteomes" id="UP000694402"/>
    </source>
</evidence>
<dbReference type="GeneTree" id="ENSGT00990000213672"/>
<accession>A0AAZ3R1T3</accession>
<dbReference type="AlphaFoldDB" id="A0AAZ3R1T3"/>
<keyword evidence="2" id="KW-1185">Reference proteome</keyword>
<dbReference type="Proteomes" id="UP000694402">
    <property type="component" value="Unassembled WGS sequence"/>
</dbReference>
<evidence type="ECO:0000313" key="1">
    <source>
        <dbReference type="Ensembl" id="ENSOTSP00005135171.1"/>
    </source>
</evidence>
<reference evidence="2" key="1">
    <citation type="journal article" date="2018" name="PLoS ONE">
        <title>Chinook salmon (Oncorhynchus tshawytscha) genome and transcriptome.</title>
        <authorList>
            <person name="Christensen K.A."/>
            <person name="Leong J.S."/>
            <person name="Sakhrani D."/>
            <person name="Biagi C.A."/>
            <person name="Minkley D.R."/>
            <person name="Withler R.E."/>
            <person name="Rondeau E.B."/>
            <person name="Koop B.F."/>
            <person name="Devlin R.H."/>
        </authorList>
    </citation>
    <scope>NUCLEOTIDE SEQUENCE [LARGE SCALE GENOMIC DNA]</scope>
</reference>
<organism evidence="1 2">
    <name type="scientific">Oncorhynchus tshawytscha</name>
    <name type="common">Chinook salmon</name>
    <name type="synonym">Salmo tshawytscha</name>
    <dbReference type="NCBI Taxonomy" id="74940"/>
    <lineage>
        <taxon>Eukaryota</taxon>
        <taxon>Metazoa</taxon>
        <taxon>Chordata</taxon>
        <taxon>Craniata</taxon>
        <taxon>Vertebrata</taxon>
        <taxon>Euteleostomi</taxon>
        <taxon>Actinopterygii</taxon>
        <taxon>Neopterygii</taxon>
        <taxon>Teleostei</taxon>
        <taxon>Protacanthopterygii</taxon>
        <taxon>Salmoniformes</taxon>
        <taxon>Salmonidae</taxon>
        <taxon>Salmoninae</taxon>
        <taxon>Oncorhynchus</taxon>
    </lineage>
</organism>
<sequence length="119" mass="13626">MNDICIEHVSLKYANITPSGDECENVWKLCVHIKTQNTFGRCLLLGHQIIHMWKQNFIYDLDIVLPFSCYFHVYTKEAFQTDQAQELFIVTFMKLFSMASSHTQAVGHHAQCQASAGVV</sequence>
<reference evidence="1" key="2">
    <citation type="submission" date="2025-08" db="UniProtKB">
        <authorList>
            <consortium name="Ensembl"/>
        </authorList>
    </citation>
    <scope>IDENTIFICATION</scope>
</reference>
<protein>
    <submittedName>
        <fullName evidence="1">Uncharacterized protein</fullName>
    </submittedName>
</protein>